<dbReference type="InterPro" id="IPR052198">
    <property type="entry name" value="IorB_Oxidoreductase"/>
</dbReference>
<dbReference type="OrthoDB" id="9800445at2"/>
<dbReference type="AlphaFoldDB" id="C7MM42"/>
<dbReference type="EMBL" id="CP001682">
    <property type="protein sequence ID" value="ACU93982.1"/>
    <property type="molecule type" value="Genomic_DNA"/>
</dbReference>
<dbReference type="STRING" id="469378.Ccur_02540"/>
<evidence type="ECO:0000259" key="2">
    <source>
        <dbReference type="Pfam" id="PF01558"/>
    </source>
</evidence>
<dbReference type="Gene3D" id="3.40.920.10">
    <property type="entry name" value="Pyruvate-ferredoxin oxidoreductase, PFOR, domain III"/>
    <property type="match status" value="1"/>
</dbReference>
<evidence type="ECO:0000313" key="4">
    <source>
        <dbReference type="Proteomes" id="UP000000954"/>
    </source>
</evidence>
<feature type="domain" description="Pyruvate/ketoisovalerate oxidoreductase catalytic" evidence="2">
    <location>
        <begin position="10"/>
        <end position="196"/>
    </location>
</feature>
<evidence type="ECO:0000313" key="3">
    <source>
        <dbReference type="EMBL" id="ACU93982.1"/>
    </source>
</evidence>
<keyword evidence="4" id="KW-1185">Reference proteome</keyword>
<dbReference type="InterPro" id="IPR019752">
    <property type="entry name" value="Pyrv/ketoisovalerate_OxRed_cat"/>
</dbReference>
<name>C7MM42_CRYCD</name>
<dbReference type="GO" id="GO:0016903">
    <property type="term" value="F:oxidoreductase activity, acting on the aldehyde or oxo group of donors"/>
    <property type="evidence" value="ECO:0007669"/>
    <property type="project" value="InterPro"/>
</dbReference>
<dbReference type="PANTHER" id="PTHR43854:SF1">
    <property type="entry name" value="INDOLEPYRUVATE OXIDOREDUCTASE SUBUNIT IORB"/>
    <property type="match status" value="1"/>
</dbReference>
<dbReference type="RefSeq" id="WP_012802670.1">
    <property type="nucleotide sequence ID" value="NC_013170.1"/>
</dbReference>
<evidence type="ECO:0000256" key="1">
    <source>
        <dbReference type="ARBA" id="ARBA00023002"/>
    </source>
</evidence>
<dbReference type="SUPFAM" id="SSF53323">
    <property type="entry name" value="Pyruvate-ferredoxin oxidoreductase, PFOR, domain III"/>
    <property type="match status" value="1"/>
</dbReference>
<reference evidence="3 4" key="1">
    <citation type="journal article" date="2009" name="Stand. Genomic Sci.">
        <title>Complete genome sequence of Cryptobacterium curtum type strain (12-3).</title>
        <authorList>
            <person name="Mavrommatis K."/>
            <person name="Pukall R."/>
            <person name="Rohde C."/>
            <person name="Chen F."/>
            <person name="Sims D."/>
            <person name="Brettin T."/>
            <person name="Kuske C."/>
            <person name="Detter J.C."/>
            <person name="Han C."/>
            <person name="Lapidus A."/>
            <person name="Copeland A."/>
            <person name="Glavina Del Rio T."/>
            <person name="Nolan M."/>
            <person name="Lucas S."/>
            <person name="Tice H."/>
            <person name="Cheng J.F."/>
            <person name="Bruce D."/>
            <person name="Goodwin L."/>
            <person name="Pitluck S."/>
            <person name="Ovchinnikova G."/>
            <person name="Pati A."/>
            <person name="Ivanova N."/>
            <person name="Chen A."/>
            <person name="Palaniappan K."/>
            <person name="Chain P."/>
            <person name="D'haeseleer P."/>
            <person name="Goker M."/>
            <person name="Bristow J."/>
            <person name="Eisen J.A."/>
            <person name="Markowitz V."/>
            <person name="Hugenholtz P."/>
            <person name="Rohde M."/>
            <person name="Klenk H.P."/>
            <person name="Kyrpides N.C."/>
        </authorList>
    </citation>
    <scope>NUCLEOTIDE SEQUENCE [LARGE SCALE GENOMIC DNA]</scope>
    <source>
        <strain evidence="4">ATCC 700683 / DSM 15641 / 12-3</strain>
    </source>
</reference>
<dbReference type="Pfam" id="PF01558">
    <property type="entry name" value="POR"/>
    <property type="match status" value="1"/>
</dbReference>
<organism evidence="3 4">
    <name type="scientific">Cryptobacterium curtum (strain ATCC 700683 / DSM 15641 / CCUG 43107 / 12-3)</name>
    <dbReference type="NCBI Taxonomy" id="469378"/>
    <lineage>
        <taxon>Bacteria</taxon>
        <taxon>Bacillati</taxon>
        <taxon>Actinomycetota</taxon>
        <taxon>Coriobacteriia</taxon>
        <taxon>Eggerthellales</taxon>
        <taxon>Eggerthellaceae</taxon>
        <taxon>Cryptobacterium</taxon>
    </lineage>
</organism>
<dbReference type="KEGG" id="ccu:Ccur_02540"/>
<keyword evidence="1" id="KW-0560">Oxidoreductase</keyword>
<dbReference type="HOGENOM" id="CLU_087284_1_1_11"/>
<dbReference type="eggNOG" id="COG1014">
    <property type="taxonomic scope" value="Bacteria"/>
</dbReference>
<dbReference type="InterPro" id="IPR002869">
    <property type="entry name" value="Pyrv_flavodox_OxRed_cen"/>
</dbReference>
<sequence>MLNVLITGIGGQGSVLAAKILAQAAAHRGWQVRTAETIGMAQRGGNVMSHVRMGNDGEEVLAPLISQGSANCVIALEVGEGLRALPFLSPQGLMVCSTAAIPSVAESLASNPYDAQVLQEAVQARVPRVVMVDDDAICRAVGSRKVANVAMLTAALIALQSLEGGLGTAISLDEMERAMEQCVKPRFVELNQNAIRTTQRFQVLKEKE</sequence>
<gene>
    <name evidence="3" type="ordered locus">Ccur_02540</name>
</gene>
<dbReference type="PANTHER" id="PTHR43854">
    <property type="entry name" value="INDOLEPYRUVATE OXIDOREDUCTASE SUBUNIT IORB"/>
    <property type="match status" value="1"/>
</dbReference>
<proteinExistence type="predicted"/>
<accession>C7MM42</accession>
<dbReference type="Proteomes" id="UP000000954">
    <property type="component" value="Chromosome"/>
</dbReference>
<protein>
    <submittedName>
        <fullName evidence="3">2-oxoacid:ferredoxin oxidoreductase, gamma subunit</fullName>
    </submittedName>
</protein>